<comment type="caution">
    <text evidence="1">The sequence shown here is derived from an EMBL/GenBank/DDBJ whole genome shotgun (WGS) entry which is preliminary data.</text>
</comment>
<dbReference type="SUPFAM" id="SSF50978">
    <property type="entry name" value="WD40 repeat-like"/>
    <property type="match status" value="1"/>
</dbReference>
<dbReference type="RefSeq" id="WP_134214003.1">
    <property type="nucleotide sequence ID" value="NZ_QFFZ01000022.1"/>
</dbReference>
<gene>
    <name evidence="1" type="ORF">Pmgp_02171</name>
</gene>
<keyword evidence="2" id="KW-1185">Reference proteome</keyword>
<sequence>MPLSVVEIVWFWEGLDGPVLVGWGNLTGEKPDLVAAAGQNLYLFNPSNAGYALTQTVKVRSEALSLAVGLSAAPPQFIVLGLEDRLVVYGLRQGVLTELWETEPEAGARFVDLNLADIDGDGRQEVIAAAAGRDALYIYRQVEGTAAAPQLEILAIRILPGPAQKVTTVPGPAGSLPLIIAAYKNDSTSGLLTLTYTERGLMEGPALESLPAQVTSMAAGDLRREPGEELAWGGADGSVRIMEVSQLATLLTTNNLGSSIPALIAGRLAGENTVTLVAGTPEGYLFGFPSPVESSSPDWAVRVARPVNSMSLSSEGLLGIGTADGGLQVWLLSGTVK</sequence>
<evidence type="ECO:0000313" key="1">
    <source>
        <dbReference type="EMBL" id="TEB10719.1"/>
    </source>
</evidence>
<dbReference type="InterPro" id="IPR036322">
    <property type="entry name" value="WD40_repeat_dom_sf"/>
</dbReference>
<dbReference type="AlphaFoldDB" id="A0A4Y7RPT8"/>
<evidence type="ECO:0000313" key="2">
    <source>
        <dbReference type="Proteomes" id="UP000297597"/>
    </source>
</evidence>
<organism evidence="1 2">
    <name type="scientific">Pelotomaculum propionicicum</name>
    <dbReference type="NCBI Taxonomy" id="258475"/>
    <lineage>
        <taxon>Bacteria</taxon>
        <taxon>Bacillati</taxon>
        <taxon>Bacillota</taxon>
        <taxon>Clostridia</taxon>
        <taxon>Eubacteriales</taxon>
        <taxon>Desulfotomaculaceae</taxon>
        <taxon>Pelotomaculum</taxon>
    </lineage>
</organism>
<dbReference type="SUPFAM" id="SSF69318">
    <property type="entry name" value="Integrin alpha N-terminal domain"/>
    <property type="match status" value="1"/>
</dbReference>
<dbReference type="InterPro" id="IPR028994">
    <property type="entry name" value="Integrin_alpha_N"/>
</dbReference>
<accession>A0A4Y7RPT8</accession>
<reference evidence="1 2" key="1">
    <citation type="journal article" date="2018" name="Environ. Microbiol.">
        <title>Novel energy conservation strategies and behaviour of Pelotomaculum schinkii driving syntrophic propionate catabolism.</title>
        <authorList>
            <person name="Hidalgo-Ahumada C.A.P."/>
            <person name="Nobu M.K."/>
            <person name="Narihiro T."/>
            <person name="Tamaki H."/>
            <person name="Liu W.T."/>
            <person name="Kamagata Y."/>
            <person name="Stams A.J.M."/>
            <person name="Imachi H."/>
            <person name="Sousa D.Z."/>
        </authorList>
    </citation>
    <scope>NUCLEOTIDE SEQUENCE [LARGE SCALE GENOMIC DNA]</scope>
    <source>
        <strain evidence="1 2">MGP</strain>
    </source>
</reference>
<name>A0A4Y7RPT8_9FIRM</name>
<dbReference type="Proteomes" id="UP000297597">
    <property type="component" value="Unassembled WGS sequence"/>
</dbReference>
<proteinExistence type="predicted"/>
<protein>
    <recommendedName>
        <fullName evidence="3">VCBS repeat-containing protein</fullName>
    </recommendedName>
</protein>
<evidence type="ECO:0008006" key="3">
    <source>
        <dbReference type="Google" id="ProtNLM"/>
    </source>
</evidence>
<dbReference type="OrthoDB" id="1785329at2"/>
<dbReference type="EMBL" id="QFFZ01000022">
    <property type="protein sequence ID" value="TEB10719.1"/>
    <property type="molecule type" value="Genomic_DNA"/>
</dbReference>